<keyword evidence="12" id="KW-1185">Reference proteome</keyword>
<dbReference type="InterPro" id="IPR002729">
    <property type="entry name" value="CRISPR-assoc_Cas1"/>
</dbReference>
<dbReference type="Gene3D" id="1.20.120.920">
    <property type="entry name" value="CRISPR-associated endonuclease Cas1, C-terminal domain"/>
    <property type="match status" value="1"/>
</dbReference>
<comment type="subunit">
    <text evidence="9 10">Homodimer, forms a heterotetramer with a Cas2 homodimer.</text>
</comment>
<dbReference type="EMBL" id="JAPDOG010000041">
    <property type="protein sequence ID" value="MCW3784382.1"/>
    <property type="molecule type" value="Genomic_DNA"/>
</dbReference>
<feature type="binding site" evidence="10">
    <location>
        <position position="175"/>
    </location>
    <ligand>
        <name>Mn(2+)</name>
        <dbReference type="ChEBI" id="CHEBI:29035"/>
    </ligand>
</feature>
<evidence type="ECO:0000256" key="7">
    <source>
        <dbReference type="ARBA" id="ARBA00023125"/>
    </source>
</evidence>
<comment type="cofactor">
    <cofactor evidence="10">
        <name>Mg(2+)</name>
        <dbReference type="ChEBI" id="CHEBI:18420"/>
    </cofactor>
    <cofactor evidence="10">
        <name>Mn(2+)</name>
        <dbReference type="ChEBI" id="CHEBI:29035"/>
    </cofactor>
</comment>
<proteinExistence type="inferred from homology"/>
<dbReference type="Proteomes" id="UP001207582">
    <property type="component" value="Unassembled WGS sequence"/>
</dbReference>
<accession>A0ABT3J9K7</accession>
<keyword evidence="4 10" id="KW-0378">Hydrolase</keyword>
<gene>
    <name evidence="11" type="primary">cas1f</name>
    <name evidence="10" type="synonym">cas1</name>
    <name evidence="11" type="ORF">OM960_22925</name>
</gene>
<evidence type="ECO:0000313" key="12">
    <source>
        <dbReference type="Proteomes" id="UP001207582"/>
    </source>
</evidence>
<dbReference type="GO" id="GO:0004519">
    <property type="term" value="F:endonuclease activity"/>
    <property type="evidence" value="ECO:0007669"/>
    <property type="project" value="UniProtKB-KW"/>
</dbReference>
<keyword evidence="7 10" id="KW-0238">DNA-binding</keyword>
<comment type="similarity">
    <text evidence="10">Belongs to the CRISPR-associated endonuclease Cas1 family.</text>
</comment>
<protein>
    <recommendedName>
        <fullName evidence="10">CRISPR-associated endonuclease Cas1</fullName>
        <ecNumber evidence="10">3.1.-.-</ecNumber>
    </recommendedName>
</protein>
<keyword evidence="3 10" id="KW-0255">Endonuclease</keyword>
<name>A0ABT3J9K7_9RHOB</name>
<dbReference type="PANTHER" id="PTHR34353">
    <property type="entry name" value="CRISPR-ASSOCIATED ENDONUCLEASE CAS1 1"/>
    <property type="match status" value="1"/>
</dbReference>
<evidence type="ECO:0000256" key="1">
    <source>
        <dbReference type="ARBA" id="ARBA00022722"/>
    </source>
</evidence>
<evidence type="ECO:0000313" key="11">
    <source>
        <dbReference type="EMBL" id="MCW3784382.1"/>
    </source>
</evidence>
<evidence type="ECO:0000256" key="2">
    <source>
        <dbReference type="ARBA" id="ARBA00022723"/>
    </source>
</evidence>
<evidence type="ECO:0000256" key="10">
    <source>
        <dbReference type="HAMAP-Rule" id="MF_01470"/>
    </source>
</evidence>
<keyword evidence="5 10" id="KW-0460">Magnesium</keyword>
<dbReference type="NCBIfam" id="TIGR03637">
    <property type="entry name" value="cas1_YPEST"/>
    <property type="match status" value="1"/>
</dbReference>
<keyword evidence="8 10" id="KW-0464">Manganese</keyword>
<evidence type="ECO:0000256" key="3">
    <source>
        <dbReference type="ARBA" id="ARBA00022759"/>
    </source>
</evidence>
<dbReference type="Pfam" id="PF01867">
    <property type="entry name" value="Cas_Cas1"/>
    <property type="match status" value="1"/>
</dbReference>
<organism evidence="11 12">
    <name type="scientific">Defluviimonas salinarum</name>
    <dbReference type="NCBI Taxonomy" id="2992147"/>
    <lineage>
        <taxon>Bacteria</taxon>
        <taxon>Pseudomonadati</taxon>
        <taxon>Pseudomonadota</taxon>
        <taxon>Alphaproteobacteria</taxon>
        <taxon>Rhodobacterales</taxon>
        <taxon>Paracoccaceae</taxon>
        <taxon>Albidovulum</taxon>
    </lineage>
</organism>
<evidence type="ECO:0000256" key="9">
    <source>
        <dbReference type="ARBA" id="ARBA00038592"/>
    </source>
</evidence>
<dbReference type="InterPro" id="IPR019857">
    <property type="entry name" value="CRISPR-assoc_Cas1_YPEST-subtyp"/>
</dbReference>
<comment type="function">
    <text evidence="10">CRISPR (clustered regularly interspaced short palindromic repeat), is an adaptive immune system that provides protection against mobile genetic elements (viruses, transposable elements and conjugative plasmids). CRISPR clusters contain spacers, sequences complementary to antecedent mobile elements, and target invading nucleic acids. CRISPR clusters are transcribed and processed into CRISPR RNA (crRNA). Acts as a dsDNA endonuclease. Involved in the integration of spacer DNA into the CRISPR cassette.</text>
</comment>
<dbReference type="InterPro" id="IPR042211">
    <property type="entry name" value="CRISPR-assoc_Cas1_N"/>
</dbReference>
<dbReference type="RefSeq" id="WP_264773618.1">
    <property type="nucleotide sequence ID" value="NZ_JAPDOG010000041.1"/>
</dbReference>
<evidence type="ECO:0000256" key="4">
    <source>
        <dbReference type="ARBA" id="ARBA00022801"/>
    </source>
</evidence>
<keyword evidence="1 10" id="KW-0540">Nuclease</keyword>
<dbReference type="InterPro" id="IPR050646">
    <property type="entry name" value="Cas1"/>
</dbReference>
<dbReference type="EC" id="3.1.-.-" evidence="10"/>
<keyword evidence="2 10" id="KW-0479">Metal-binding</keyword>
<dbReference type="InterPro" id="IPR042206">
    <property type="entry name" value="CRISPR-assoc_Cas1_C"/>
</dbReference>
<comment type="caution">
    <text evidence="11">The sequence shown here is derived from an EMBL/GenBank/DDBJ whole genome shotgun (WGS) entry which is preliminary data.</text>
</comment>
<reference evidence="11 12" key="1">
    <citation type="submission" date="2022-10" db="EMBL/GenBank/DDBJ databases">
        <title>Defluviimonas sp. CAU 1641 isolated from mud.</title>
        <authorList>
            <person name="Kim W."/>
        </authorList>
    </citation>
    <scope>NUCLEOTIDE SEQUENCE [LARGE SCALE GENOMIC DNA]</scope>
    <source>
        <strain evidence="11 12">CAU 1641</strain>
    </source>
</reference>
<dbReference type="Gene3D" id="3.100.10.20">
    <property type="entry name" value="CRISPR-associated endonuclease Cas1, N-terminal domain"/>
    <property type="match status" value="1"/>
</dbReference>
<feature type="binding site" evidence="10">
    <location>
        <position position="248"/>
    </location>
    <ligand>
        <name>Mn(2+)</name>
        <dbReference type="ChEBI" id="CHEBI:29035"/>
    </ligand>
</feature>
<evidence type="ECO:0000256" key="5">
    <source>
        <dbReference type="ARBA" id="ARBA00022842"/>
    </source>
</evidence>
<dbReference type="NCBIfam" id="TIGR00287">
    <property type="entry name" value="cas1"/>
    <property type="match status" value="1"/>
</dbReference>
<keyword evidence="6 10" id="KW-0051">Antiviral defense</keyword>
<sequence>MKSHRSGPRLLVTHREQALHLERAKVHVEGDRVVYRTADDDLVRRFNIPHANLSILFLGQGTSITQEAARLLAEESVYVAFTGTGGTPLHMGSLTSYQATAHFRRLLPVYLDAGLSLSAARSVMSDRIAMMRATGMDALEDLCGIRNMKPAEKACSAFEKGIADASSMPELLGFEGDYSRSVYRTIAAGCGLAGKSEFRRTPGEPDASDHPSVRLINGLIDHGNYLAYGVAGAALWALGIPPHLSIFHGKTRAGGLVFDIADSFKDALILPIAFAVGAGRIKGDPEQVFRAKVIDALERKEILKRSIATFERMIAQAGERAP</sequence>
<evidence type="ECO:0000256" key="8">
    <source>
        <dbReference type="ARBA" id="ARBA00023211"/>
    </source>
</evidence>
<evidence type="ECO:0000256" key="6">
    <source>
        <dbReference type="ARBA" id="ARBA00023118"/>
    </source>
</evidence>
<dbReference type="HAMAP" id="MF_01470">
    <property type="entry name" value="Cas1"/>
    <property type="match status" value="1"/>
</dbReference>
<dbReference type="PANTHER" id="PTHR34353:SF2">
    <property type="entry name" value="CRISPR-ASSOCIATED ENDONUCLEASE CAS1 1"/>
    <property type="match status" value="1"/>
</dbReference>
<feature type="binding site" evidence="10">
    <location>
        <position position="262"/>
    </location>
    <ligand>
        <name>Mn(2+)</name>
        <dbReference type="ChEBI" id="CHEBI:29035"/>
    </ligand>
</feature>